<sequence>MRNQKRLKIGFSLSQTWLNGNAWLRADSEVDEFFTGDHYVKLAQKAEAAKLDFVFKADALFLNMKSVGGAHGLSSLDPTLLAAIIARETKRIGVITTISTTFNPPYVIARQLQTLNWLSHGRAGWNVVTALDGAYNFGYDEMPPADERYKQAGEFVETVRKLWDSYPNEALIVDRESGVFGDTEKIKPVEHSGKFFKVAGPLNVPSPGYGSMPLLQAGASQSGRYLAGATANAVFLAVPDKESGMEMRLDLRERAVSHGRNPDEIAAMPGLHMFLAESREEAYELYRETHGNVPTEQRIASVLSISGLDLNGWALDRRITADDLPPADHPVRSRTHANMIRRVIEREQPTVGELIERSEVLSAGHWVIIGTPEDAVPEIAEWFEDGAVDGFIAVPGGSVPCVNLFFDRLVPLLAEKGLFRQEYEGETLRDHLGLNG</sequence>
<dbReference type="EMBL" id="JBBKAR010000056">
    <property type="protein sequence ID" value="MEJ8306979.1"/>
    <property type="molecule type" value="Genomic_DNA"/>
</dbReference>
<keyword evidence="1" id="KW-0560">Oxidoreductase</keyword>
<keyword evidence="2" id="KW-1185">Reference proteome</keyword>
<accession>A0ACC6PJ30</accession>
<organism evidence="1 2">
    <name type="scientific">Saccharibacillus sacchari</name>
    <dbReference type="NCBI Taxonomy" id="456493"/>
    <lineage>
        <taxon>Bacteria</taxon>
        <taxon>Bacillati</taxon>
        <taxon>Bacillota</taxon>
        <taxon>Bacilli</taxon>
        <taxon>Bacillales</taxon>
        <taxon>Paenibacillaceae</taxon>
        <taxon>Saccharibacillus</taxon>
    </lineage>
</organism>
<dbReference type="EC" id="1.14.-.-" evidence="1"/>
<evidence type="ECO:0000313" key="2">
    <source>
        <dbReference type="Proteomes" id="UP001380953"/>
    </source>
</evidence>
<reference evidence="1" key="1">
    <citation type="submission" date="2024-03" db="EMBL/GenBank/DDBJ databases">
        <title>Whole genome sequecning of epiphytes from Marcgravia umbellata leaves.</title>
        <authorList>
            <person name="Kumar G."/>
            <person name="Savka M.A."/>
        </authorList>
    </citation>
    <scope>NUCLEOTIDE SEQUENCE</scope>
    <source>
        <strain evidence="1">RIT_BL5</strain>
    </source>
</reference>
<evidence type="ECO:0000313" key="1">
    <source>
        <dbReference type="EMBL" id="MEJ8306979.1"/>
    </source>
</evidence>
<name>A0ACC6PJ30_9BACL</name>
<dbReference type="Proteomes" id="UP001380953">
    <property type="component" value="Unassembled WGS sequence"/>
</dbReference>
<comment type="caution">
    <text evidence="1">The sequence shown here is derived from an EMBL/GenBank/DDBJ whole genome shotgun (WGS) entry which is preliminary data.</text>
</comment>
<keyword evidence="1" id="KW-0503">Monooxygenase</keyword>
<proteinExistence type="predicted"/>
<protein>
    <submittedName>
        <fullName evidence="1">NtaA/DmoA family FMN-dependent monooxygenase</fullName>
        <ecNumber evidence="1">1.14.-.-</ecNumber>
    </submittedName>
</protein>
<gene>
    <name evidence="1" type="ORF">WKI47_23985</name>
</gene>